<name>A0A9D3WUN0_9SAUR</name>
<evidence type="ECO:0000313" key="1">
    <source>
        <dbReference type="EMBL" id="KAH1168201.1"/>
    </source>
</evidence>
<reference evidence="1" key="1">
    <citation type="submission" date="2021-09" db="EMBL/GenBank/DDBJ databases">
        <title>The genome of Mauremys mutica provides insights into the evolution of semi-aquatic lifestyle.</title>
        <authorList>
            <person name="Gong S."/>
            <person name="Gao Y."/>
        </authorList>
    </citation>
    <scope>NUCLEOTIDE SEQUENCE</scope>
    <source>
        <strain evidence="1">MM-2020</strain>
        <tissue evidence="1">Muscle</tissue>
    </source>
</reference>
<protein>
    <submittedName>
        <fullName evidence="1">Uncharacterized protein</fullName>
    </submittedName>
</protein>
<keyword evidence="2" id="KW-1185">Reference proteome</keyword>
<dbReference type="EMBL" id="JAHDVG010000486">
    <property type="protein sequence ID" value="KAH1168201.1"/>
    <property type="molecule type" value="Genomic_DNA"/>
</dbReference>
<accession>A0A9D3WUN0</accession>
<organism evidence="1 2">
    <name type="scientific">Mauremys mutica</name>
    <name type="common">yellowpond turtle</name>
    <dbReference type="NCBI Taxonomy" id="74926"/>
    <lineage>
        <taxon>Eukaryota</taxon>
        <taxon>Metazoa</taxon>
        <taxon>Chordata</taxon>
        <taxon>Craniata</taxon>
        <taxon>Vertebrata</taxon>
        <taxon>Euteleostomi</taxon>
        <taxon>Archelosauria</taxon>
        <taxon>Testudinata</taxon>
        <taxon>Testudines</taxon>
        <taxon>Cryptodira</taxon>
        <taxon>Durocryptodira</taxon>
        <taxon>Testudinoidea</taxon>
        <taxon>Geoemydidae</taxon>
        <taxon>Geoemydinae</taxon>
        <taxon>Mauremys</taxon>
    </lineage>
</organism>
<dbReference type="AlphaFoldDB" id="A0A9D3WUN0"/>
<dbReference type="Proteomes" id="UP000827986">
    <property type="component" value="Unassembled WGS sequence"/>
</dbReference>
<comment type="caution">
    <text evidence="1">The sequence shown here is derived from an EMBL/GenBank/DDBJ whole genome shotgun (WGS) entry which is preliminary data.</text>
</comment>
<evidence type="ECO:0000313" key="2">
    <source>
        <dbReference type="Proteomes" id="UP000827986"/>
    </source>
</evidence>
<gene>
    <name evidence="1" type="ORF">KIL84_003684</name>
</gene>
<proteinExistence type="predicted"/>
<sequence>MAPWNLTPLRRLLTLRCTVRNGRAEPRGRGEAGAFLTRGWLHPFSLPSPLMGEAVGFFKMPLTVESPAQGILNKARRQLPSPDVQSPSLRCCCPNPALAA</sequence>